<dbReference type="Proteomes" id="UP000237438">
    <property type="component" value="Unassembled WGS sequence"/>
</dbReference>
<gene>
    <name evidence="2" type="ORF">EPUL_002053</name>
</gene>
<dbReference type="OrthoDB" id="4158609at2759"/>
<protein>
    <recommendedName>
        <fullName evidence="4">Conidiation-specific protein 8</fullName>
    </recommendedName>
</protein>
<organism evidence="2 3">
    <name type="scientific">Erysiphe pulchra</name>
    <dbReference type="NCBI Taxonomy" id="225359"/>
    <lineage>
        <taxon>Eukaryota</taxon>
        <taxon>Fungi</taxon>
        <taxon>Dikarya</taxon>
        <taxon>Ascomycota</taxon>
        <taxon>Pezizomycotina</taxon>
        <taxon>Leotiomycetes</taxon>
        <taxon>Erysiphales</taxon>
        <taxon>Erysiphaceae</taxon>
        <taxon>Erysiphe</taxon>
    </lineage>
</organism>
<evidence type="ECO:0000256" key="1">
    <source>
        <dbReference type="SAM" id="MobiDB-lite"/>
    </source>
</evidence>
<name>A0A2S4PX23_9PEZI</name>
<evidence type="ECO:0000313" key="2">
    <source>
        <dbReference type="EMBL" id="POS86610.1"/>
    </source>
</evidence>
<accession>A0A2S4PX23</accession>
<keyword evidence="3" id="KW-1185">Reference proteome</keyword>
<reference evidence="2 3" key="1">
    <citation type="submission" date="2017-10" db="EMBL/GenBank/DDBJ databases">
        <title>Development of genomic resources for the powdery mildew, Erysiphe pulchra.</title>
        <authorList>
            <person name="Wadl P.A."/>
            <person name="Mack B.M."/>
            <person name="Moore G."/>
            <person name="Beltz S.B."/>
        </authorList>
    </citation>
    <scope>NUCLEOTIDE SEQUENCE [LARGE SCALE GENOMIC DNA]</scope>
    <source>
        <strain evidence="2">Cflorida</strain>
    </source>
</reference>
<proteinExistence type="predicted"/>
<feature type="compositionally biased region" description="Low complexity" evidence="1">
    <location>
        <begin position="1"/>
        <end position="13"/>
    </location>
</feature>
<dbReference type="EMBL" id="PEDP01000289">
    <property type="protein sequence ID" value="POS86610.1"/>
    <property type="molecule type" value="Genomic_DNA"/>
</dbReference>
<feature type="compositionally biased region" description="Polar residues" evidence="1">
    <location>
        <begin position="14"/>
        <end position="37"/>
    </location>
</feature>
<evidence type="ECO:0000313" key="3">
    <source>
        <dbReference type="Proteomes" id="UP000237438"/>
    </source>
</evidence>
<dbReference type="AlphaFoldDB" id="A0A2S4PX23"/>
<comment type="caution">
    <text evidence="2">The sequence shown here is derived from an EMBL/GenBank/DDBJ whole genome shotgun (WGS) entry which is preliminary data.</text>
</comment>
<feature type="region of interest" description="Disordered" evidence="1">
    <location>
        <begin position="1"/>
        <end position="67"/>
    </location>
</feature>
<evidence type="ECO:0008006" key="4">
    <source>
        <dbReference type="Google" id="ProtNLM"/>
    </source>
</evidence>
<sequence length="67" mass="7186">MAAVNSSSGNSASPTTTGRNRRGSSNVLFSGLINQKRNSVDEAAQARRASFNNMTPPPGFFGRLWNK</sequence>